<dbReference type="EMBL" id="CP130144">
    <property type="protein sequence ID" value="WNZ46616.1"/>
    <property type="molecule type" value="Genomic_DNA"/>
</dbReference>
<reference evidence="1" key="1">
    <citation type="journal article" date="2023" name="Plants (Basel)">
        <title>Genomic Analysis of Leptolyngbya boryana CZ1 Reveals Efficient Carbon Fixation Modules.</title>
        <authorList>
            <person name="Bai X."/>
            <person name="Wang H."/>
            <person name="Cheng W."/>
            <person name="Wang J."/>
            <person name="Ma M."/>
            <person name="Hu H."/>
            <person name="Song Z."/>
            <person name="Ma H."/>
            <person name="Fan Y."/>
            <person name="Du C."/>
            <person name="Xu J."/>
        </authorList>
    </citation>
    <scope>NUCLEOTIDE SEQUENCE</scope>
    <source>
        <strain evidence="1">CZ1</strain>
    </source>
</reference>
<accession>A0AA97AWS2</accession>
<sequence>MTSMQITIDLPEALLTRLNALEQSLPQVLEVGLDELTARPQAGFTGFAEVLEFLATLPTPEEILALRPSETLQAQIDQLSEKHKAESLTPQEKQLWQQYEYLEHVISMAKAKAYLKLNSQAIA</sequence>
<proteinExistence type="predicted"/>
<dbReference type="RefSeq" id="WP_316427691.1">
    <property type="nucleotide sequence ID" value="NZ_CP130144.1"/>
</dbReference>
<gene>
    <name evidence="1" type="ORF">Q2T42_02040</name>
</gene>
<name>A0AA97AWS2_LEPBY</name>
<organism evidence="1">
    <name type="scientific">Leptolyngbya boryana CZ1</name>
    <dbReference type="NCBI Taxonomy" id="3060204"/>
    <lineage>
        <taxon>Bacteria</taxon>
        <taxon>Bacillati</taxon>
        <taxon>Cyanobacteriota</taxon>
        <taxon>Cyanophyceae</taxon>
        <taxon>Leptolyngbyales</taxon>
        <taxon>Leptolyngbyaceae</taxon>
        <taxon>Leptolyngbya group</taxon>
        <taxon>Leptolyngbya</taxon>
    </lineage>
</organism>
<protein>
    <submittedName>
        <fullName evidence="1">Uncharacterized protein</fullName>
    </submittedName>
</protein>
<evidence type="ECO:0000313" key="1">
    <source>
        <dbReference type="EMBL" id="WNZ46616.1"/>
    </source>
</evidence>
<dbReference type="AlphaFoldDB" id="A0AA97AWS2"/>
<reference evidence="1" key="2">
    <citation type="submission" date="2023-07" db="EMBL/GenBank/DDBJ databases">
        <authorList>
            <person name="Bai X.-H."/>
            <person name="Wang H.-H."/>
            <person name="Wang J."/>
            <person name="Ma M.-Y."/>
            <person name="Hu H.-H."/>
            <person name="Song Z.-L."/>
            <person name="Ma H.-G."/>
            <person name="Fan Y."/>
            <person name="Du C.-Y."/>
            <person name="Xu J.-C."/>
        </authorList>
    </citation>
    <scope>NUCLEOTIDE SEQUENCE</scope>
    <source>
        <strain evidence="1">CZ1</strain>
    </source>
</reference>